<dbReference type="GO" id="GO:0043856">
    <property type="term" value="F:anti-sigma factor antagonist activity"/>
    <property type="evidence" value="ECO:0007669"/>
    <property type="project" value="InterPro"/>
</dbReference>
<evidence type="ECO:0000259" key="3">
    <source>
        <dbReference type="PROSITE" id="PS50801"/>
    </source>
</evidence>
<evidence type="ECO:0000313" key="5">
    <source>
        <dbReference type="Proteomes" id="UP000219020"/>
    </source>
</evidence>
<comment type="similarity">
    <text evidence="1 2">Belongs to the anti-sigma-factor antagonist family.</text>
</comment>
<comment type="caution">
    <text evidence="4">The sequence shown here is derived from an EMBL/GenBank/DDBJ whole genome shotgun (WGS) entry which is preliminary data.</text>
</comment>
<dbReference type="GeneID" id="66951569"/>
<gene>
    <name evidence="4" type="ORF">BTN49_1420</name>
</gene>
<sequence length="108" mass="11991">MQIEHIQQPDNTLMLVIHGDMDAHGCSEIQPELDAVVNEEHITDVTLNLSNVNFLDSSGIGAIVFLFKRLKAKDYTLSLVQVHGQPMEIIQLLRINSAIPVEVASRDS</sequence>
<organism evidence="4 5">
    <name type="scientific">Candidatus Enterovibrio escicola</name>
    <dbReference type="NCBI Taxonomy" id="1927127"/>
    <lineage>
        <taxon>Bacteria</taxon>
        <taxon>Pseudomonadati</taxon>
        <taxon>Pseudomonadota</taxon>
        <taxon>Gammaproteobacteria</taxon>
        <taxon>Vibrionales</taxon>
        <taxon>Vibrionaceae</taxon>
        <taxon>Enterovibrio</taxon>
    </lineage>
</organism>
<dbReference type="InterPro" id="IPR002645">
    <property type="entry name" value="STAS_dom"/>
</dbReference>
<dbReference type="PROSITE" id="PS50801">
    <property type="entry name" value="STAS"/>
    <property type="match status" value="1"/>
</dbReference>
<evidence type="ECO:0000256" key="1">
    <source>
        <dbReference type="ARBA" id="ARBA00009013"/>
    </source>
</evidence>
<dbReference type="RefSeq" id="WP_097356351.1">
    <property type="nucleotide sequence ID" value="NZ_CAWNJE010000031.1"/>
</dbReference>
<proteinExistence type="inferred from homology"/>
<dbReference type="NCBIfam" id="TIGR00377">
    <property type="entry name" value="ant_ant_sig"/>
    <property type="match status" value="1"/>
</dbReference>
<keyword evidence="5" id="KW-1185">Reference proteome</keyword>
<dbReference type="EMBL" id="NBYY01000013">
    <property type="protein sequence ID" value="PCS22866.1"/>
    <property type="molecule type" value="Genomic_DNA"/>
</dbReference>
<dbReference type="PANTHER" id="PTHR33495">
    <property type="entry name" value="ANTI-SIGMA FACTOR ANTAGONIST TM_1081-RELATED-RELATED"/>
    <property type="match status" value="1"/>
</dbReference>
<evidence type="ECO:0000313" key="4">
    <source>
        <dbReference type="EMBL" id="PCS22866.1"/>
    </source>
</evidence>
<dbReference type="Proteomes" id="UP000219020">
    <property type="component" value="Unassembled WGS sequence"/>
</dbReference>
<dbReference type="CDD" id="cd07043">
    <property type="entry name" value="STAS_anti-anti-sigma_factors"/>
    <property type="match status" value="1"/>
</dbReference>
<feature type="domain" description="STAS" evidence="3">
    <location>
        <begin position="2"/>
        <end position="108"/>
    </location>
</feature>
<evidence type="ECO:0000256" key="2">
    <source>
        <dbReference type="RuleBase" id="RU003749"/>
    </source>
</evidence>
<name>A0A2A5T3Y8_9GAMM</name>
<dbReference type="Pfam" id="PF01740">
    <property type="entry name" value="STAS"/>
    <property type="match status" value="1"/>
</dbReference>
<dbReference type="AlphaFoldDB" id="A0A2A5T3Y8"/>
<accession>A0A2A5T3Y8</accession>
<dbReference type="PANTHER" id="PTHR33495:SF2">
    <property type="entry name" value="ANTI-SIGMA FACTOR ANTAGONIST TM_1081-RELATED"/>
    <property type="match status" value="1"/>
</dbReference>
<dbReference type="SUPFAM" id="SSF52091">
    <property type="entry name" value="SpoIIaa-like"/>
    <property type="match status" value="1"/>
</dbReference>
<dbReference type="Gene3D" id="3.30.750.24">
    <property type="entry name" value="STAS domain"/>
    <property type="match status" value="1"/>
</dbReference>
<dbReference type="InterPro" id="IPR036513">
    <property type="entry name" value="STAS_dom_sf"/>
</dbReference>
<reference evidence="5" key="1">
    <citation type="submission" date="2017-04" db="EMBL/GenBank/DDBJ databases">
        <title>Genome evolution of the luminous symbionts of deep sea anglerfish.</title>
        <authorList>
            <person name="Hendry T.A."/>
        </authorList>
    </citation>
    <scope>NUCLEOTIDE SEQUENCE [LARGE SCALE GENOMIC DNA]</scope>
</reference>
<protein>
    <recommendedName>
        <fullName evidence="2">Anti-sigma factor antagonist</fullName>
    </recommendedName>
</protein>
<dbReference type="InterPro" id="IPR003658">
    <property type="entry name" value="Anti-sigma_ant"/>
</dbReference>